<dbReference type="InterPro" id="IPR029032">
    <property type="entry name" value="AhpD-like"/>
</dbReference>
<dbReference type="SUPFAM" id="SSF69118">
    <property type="entry name" value="AhpD-like"/>
    <property type="match status" value="1"/>
</dbReference>
<dbReference type="InterPro" id="IPR004675">
    <property type="entry name" value="AhpD_core"/>
</dbReference>
<dbReference type="NCBIfam" id="TIGR00778">
    <property type="entry name" value="ahpD_dom"/>
    <property type="match status" value="1"/>
</dbReference>
<dbReference type="RefSeq" id="WP_036315062.1">
    <property type="nucleotide sequence ID" value="NZ_JRQD01000005.1"/>
</dbReference>
<protein>
    <submittedName>
        <fullName evidence="2">Macrophage infectivity potentiator-related protein</fullName>
    </submittedName>
</protein>
<comment type="caution">
    <text evidence="2">The sequence shown here is derived from an EMBL/GenBank/DDBJ whole genome shotgun (WGS) entry which is preliminary data.</text>
</comment>
<name>A0A0A0BF53_9GAMM</name>
<dbReference type="STRING" id="392484.LP43_2156"/>
<dbReference type="GO" id="GO:0051920">
    <property type="term" value="F:peroxiredoxin activity"/>
    <property type="evidence" value="ECO:0007669"/>
    <property type="project" value="InterPro"/>
</dbReference>
<evidence type="ECO:0000313" key="2">
    <source>
        <dbReference type="EMBL" id="KGM06282.1"/>
    </source>
</evidence>
<gene>
    <name evidence="2" type="ORF">LP43_2156</name>
</gene>
<dbReference type="Proteomes" id="UP000029999">
    <property type="component" value="Unassembled WGS sequence"/>
</dbReference>
<evidence type="ECO:0000259" key="1">
    <source>
        <dbReference type="Pfam" id="PF02627"/>
    </source>
</evidence>
<feature type="domain" description="Carboxymuconolactone decarboxylase-like" evidence="1">
    <location>
        <begin position="54"/>
        <end position="111"/>
    </location>
</feature>
<evidence type="ECO:0000313" key="3">
    <source>
        <dbReference type="Proteomes" id="UP000029999"/>
    </source>
</evidence>
<dbReference type="AlphaFoldDB" id="A0A0A0BF53"/>
<organism evidence="2 3">
    <name type="scientific">Methylophaga thiooxydans</name>
    <dbReference type="NCBI Taxonomy" id="392484"/>
    <lineage>
        <taxon>Bacteria</taxon>
        <taxon>Pseudomonadati</taxon>
        <taxon>Pseudomonadota</taxon>
        <taxon>Gammaproteobacteria</taxon>
        <taxon>Thiotrichales</taxon>
        <taxon>Piscirickettsiaceae</taxon>
        <taxon>Methylophaga</taxon>
    </lineage>
</organism>
<reference evidence="2 3" key="1">
    <citation type="submission" date="2014-09" db="EMBL/GenBank/DDBJ databases">
        <authorList>
            <person name="Grob C."/>
            <person name="Taubert M."/>
            <person name="Howat A.M."/>
            <person name="Burns O.J."/>
            <person name="Dixon J.L."/>
            <person name="Chen Y."/>
            <person name="Murrell J.C."/>
        </authorList>
    </citation>
    <scope>NUCLEOTIDE SEQUENCE [LARGE SCALE GENOMIC DNA]</scope>
    <source>
        <strain evidence="2">L4</strain>
    </source>
</reference>
<proteinExistence type="predicted"/>
<sequence>MYSEYKLTVSPITDDNHETLVLAKKNLGFIPNMYRNMATAPGLLETYLYGYEQFREQSAFTAAEQELIFLTISRENGCEYCMSAHSMIADKISGLPTEVTEAIRNDDSIADKKLAALYQFTKVMHERRGLPKKREVKAFLAADYSERHILDIVTAMAVKTLSNYTNHLFHTQVDDVFADWAWSDR</sequence>
<accession>A0A0A0BF53</accession>
<dbReference type="EMBL" id="JRQD01000005">
    <property type="protein sequence ID" value="KGM06282.1"/>
    <property type="molecule type" value="Genomic_DNA"/>
</dbReference>
<dbReference type="PANTHER" id="PTHR35446">
    <property type="entry name" value="SI:CH211-175M2.5"/>
    <property type="match status" value="1"/>
</dbReference>
<dbReference type="Pfam" id="PF02627">
    <property type="entry name" value="CMD"/>
    <property type="match status" value="1"/>
</dbReference>
<dbReference type="PANTHER" id="PTHR35446:SF3">
    <property type="entry name" value="CMD DOMAIN-CONTAINING PROTEIN"/>
    <property type="match status" value="1"/>
</dbReference>
<dbReference type="InterPro" id="IPR003779">
    <property type="entry name" value="CMD-like"/>
</dbReference>
<dbReference type="Gene3D" id="1.20.1290.10">
    <property type="entry name" value="AhpD-like"/>
    <property type="match status" value="1"/>
</dbReference>